<dbReference type="PROSITE" id="PS00018">
    <property type="entry name" value="EF_HAND_1"/>
    <property type="match status" value="2"/>
</dbReference>
<dbReference type="GO" id="GO:0005509">
    <property type="term" value="F:calcium ion binding"/>
    <property type="evidence" value="ECO:0007669"/>
    <property type="project" value="InterPro"/>
</dbReference>
<evidence type="ECO:0000313" key="3">
    <source>
        <dbReference type="EMBL" id="CAD6199501.1"/>
    </source>
</evidence>
<dbReference type="SUPFAM" id="SSF47473">
    <property type="entry name" value="EF-hand"/>
    <property type="match status" value="1"/>
</dbReference>
<dbReference type="InterPro" id="IPR002048">
    <property type="entry name" value="EF_hand_dom"/>
</dbReference>
<accession>A0A8S1HTV3</accession>
<dbReference type="InterPro" id="IPR018247">
    <property type="entry name" value="EF_Hand_1_Ca_BS"/>
</dbReference>
<dbReference type="Proteomes" id="UP000835052">
    <property type="component" value="Unassembled WGS sequence"/>
</dbReference>
<feature type="domain" description="EF-hand" evidence="2">
    <location>
        <begin position="59"/>
        <end position="94"/>
    </location>
</feature>
<dbReference type="PROSITE" id="PS50222">
    <property type="entry name" value="EF_HAND_2"/>
    <property type="match status" value="2"/>
</dbReference>
<name>A0A8S1HTV3_9PELO</name>
<proteinExistence type="predicted"/>
<evidence type="ECO:0000313" key="4">
    <source>
        <dbReference type="Proteomes" id="UP000835052"/>
    </source>
</evidence>
<gene>
    <name evidence="3" type="ORF">CAUJ_LOCUS15403</name>
</gene>
<comment type="caution">
    <text evidence="3">The sequence shown here is derived from an EMBL/GenBank/DDBJ whole genome shotgun (WGS) entry which is preliminary data.</text>
</comment>
<keyword evidence="4" id="KW-1185">Reference proteome</keyword>
<sequence>MTPVSSEDVTFFADKLLSSDEKLDQVIRKDFGERDSNGDGLLTLKELRQFYKNQGAKPERLKLLEVGFGKIDKDHTGEVNFQEYRSTVLHMLSESNALLSIMENMFHKTSPNITDLNP</sequence>
<dbReference type="Gene3D" id="1.10.238.10">
    <property type="entry name" value="EF-hand"/>
    <property type="match status" value="1"/>
</dbReference>
<dbReference type="AlphaFoldDB" id="A0A8S1HTV3"/>
<protein>
    <recommendedName>
        <fullName evidence="2">EF-hand domain-containing protein</fullName>
    </recommendedName>
</protein>
<dbReference type="InterPro" id="IPR011992">
    <property type="entry name" value="EF-hand-dom_pair"/>
</dbReference>
<dbReference type="OrthoDB" id="5810415at2759"/>
<organism evidence="3 4">
    <name type="scientific">Caenorhabditis auriculariae</name>
    <dbReference type="NCBI Taxonomy" id="2777116"/>
    <lineage>
        <taxon>Eukaryota</taxon>
        <taxon>Metazoa</taxon>
        <taxon>Ecdysozoa</taxon>
        <taxon>Nematoda</taxon>
        <taxon>Chromadorea</taxon>
        <taxon>Rhabditida</taxon>
        <taxon>Rhabditina</taxon>
        <taxon>Rhabditomorpha</taxon>
        <taxon>Rhabditoidea</taxon>
        <taxon>Rhabditidae</taxon>
        <taxon>Peloderinae</taxon>
        <taxon>Caenorhabditis</taxon>
    </lineage>
</organism>
<dbReference type="Pfam" id="PF13499">
    <property type="entry name" value="EF-hand_7"/>
    <property type="match status" value="1"/>
</dbReference>
<dbReference type="SMART" id="SM00054">
    <property type="entry name" value="EFh"/>
    <property type="match status" value="2"/>
</dbReference>
<feature type="domain" description="EF-hand" evidence="2">
    <location>
        <begin position="22"/>
        <end position="57"/>
    </location>
</feature>
<evidence type="ECO:0000259" key="2">
    <source>
        <dbReference type="PROSITE" id="PS50222"/>
    </source>
</evidence>
<dbReference type="EMBL" id="CAJGYM010000179">
    <property type="protein sequence ID" value="CAD6199501.1"/>
    <property type="molecule type" value="Genomic_DNA"/>
</dbReference>
<reference evidence="3" key="1">
    <citation type="submission" date="2020-10" db="EMBL/GenBank/DDBJ databases">
        <authorList>
            <person name="Kikuchi T."/>
        </authorList>
    </citation>
    <scope>NUCLEOTIDE SEQUENCE</scope>
    <source>
        <strain evidence="3">NKZ352</strain>
    </source>
</reference>
<evidence type="ECO:0000256" key="1">
    <source>
        <dbReference type="ARBA" id="ARBA00022837"/>
    </source>
</evidence>
<keyword evidence="1" id="KW-0106">Calcium</keyword>